<organism evidence="3 4">
    <name type="scientific">Leptolyngbya boryana NIES-2135</name>
    <dbReference type="NCBI Taxonomy" id="1973484"/>
    <lineage>
        <taxon>Bacteria</taxon>
        <taxon>Bacillati</taxon>
        <taxon>Cyanobacteriota</taxon>
        <taxon>Cyanophyceae</taxon>
        <taxon>Leptolyngbyales</taxon>
        <taxon>Leptolyngbyaceae</taxon>
        <taxon>Leptolyngbya group</taxon>
        <taxon>Leptolyngbya</taxon>
    </lineage>
</organism>
<keyword evidence="2" id="KW-0472">Membrane</keyword>
<evidence type="ECO:0000313" key="3">
    <source>
        <dbReference type="EMBL" id="BAY55083.1"/>
    </source>
</evidence>
<gene>
    <name evidence="3" type="ORF">NIES2135_19040</name>
</gene>
<dbReference type="AlphaFoldDB" id="A0A1Z4JEK2"/>
<dbReference type="PANTHER" id="PTHR34575:SF1">
    <property type="entry name" value="PROTEIN PAM68, CHLOROPLASTIC"/>
    <property type="match status" value="1"/>
</dbReference>
<accession>A0A1Z4JEK2</accession>
<dbReference type="PANTHER" id="PTHR34575">
    <property type="entry name" value="PROTEIN PAM68, CHLOROPLASTIC"/>
    <property type="match status" value="1"/>
</dbReference>
<evidence type="ECO:0000256" key="1">
    <source>
        <dbReference type="SAM" id="MobiDB-lite"/>
    </source>
</evidence>
<feature type="compositionally biased region" description="Basic and acidic residues" evidence="1">
    <location>
        <begin position="11"/>
        <end position="21"/>
    </location>
</feature>
<feature type="region of interest" description="Disordered" evidence="1">
    <location>
        <begin position="1"/>
        <end position="69"/>
    </location>
</feature>
<feature type="transmembrane region" description="Helical" evidence="2">
    <location>
        <begin position="83"/>
        <end position="104"/>
    </location>
</feature>
<dbReference type="Proteomes" id="UP000217895">
    <property type="component" value="Chromosome"/>
</dbReference>
<reference evidence="3 4" key="1">
    <citation type="submission" date="2017-06" db="EMBL/GenBank/DDBJ databases">
        <title>Genome sequencing of cyanobaciteial culture collection at National Institute for Environmental Studies (NIES).</title>
        <authorList>
            <person name="Hirose Y."/>
            <person name="Shimura Y."/>
            <person name="Fujisawa T."/>
            <person name="Nakamura Y."/>
            <person name="Kawachi M."/>
        </authorList>
    </citation>
    <scope>NUCLEOTIDE SEQUENCE [LARGE SCALE GENOMIC DNA]</scope>
    <source>
        <strain evidence="3 4">NIES-2135</strain>
    </source>
</reference>
<evidence type="ECO:0008006" key="5">
    <source>
        <dbReference type="Google" id="ProtNLM"/>
    </source>
</evidence>
<dbReference type="EMBL" id="AP018203">
    <property type="protein sequence ID" value="BAY55083.1"/>
    <property type="molecule type" value="Genomic_DNA"/>
</dbReference>
<evidence type="ECO:0000313" key="4">
    <source>
        <dbReference type="Proteomes" id="UP000217895"/>
    </source>
</evidence>
<protein>
    <recommendedName>
        <fullName evidence="5">DUF3464 family protein</fullName>
    </recommendedName>
</protein>
<keyword evidence="2" id="KW-1133">Transmembrane helix</keyword>
<dbReference type="InterPro" id="IPR021855">
    <property type="entry name" value="PAM68-like"/>
</dbReference>
<dbReference type="Pfam" id="PF11947">
    <property type="entry name" value="DUF3464"/>
    <property type="match status" value="1"/>
</dbReference>
<feature type="transmembrane region" description="Helical" evidence="2">
    <location>
        <begin position="116"/>
        <end position="137"/>
    </location>
</feature>
<name>A0A1Z4JEK2_LEPBY</name>
<proteinExistence type="predicted"/>
<keyword evidence="2" id="KW-0812">Transmembrane</keyword>
<evidence type="ECO:0000256" key="2">
    <source>
        <dbReference type="SAM" id="Phobius"/>
    </source>
</evidence>
<sequence>MASESNTPDPQPERLPFEPGRKKAAKPAKPAPEPEKKASTKSSGKSGLIEKRPTSVKKPAARPAAPAPAPIPEVVTQRMARRMAFFCGIPTTLGIATFVVSYFIVTQGIYKLPNVAVVLVSMLFFGLGVIGLSYGVLSASWDEDRVGGLVGASEFTTNVGRLAGAWKEARARQKQPRSEN</sequence>
<keyword evidence="4" id="KW-1185">Reference proteome</keyword>